<dbReference type="OrthoDB" id="5244067at2"/>
<organism evidence="4 5">
    <name type="scientific">Micromonospora rosaria</name>
    <dbReference type="NCBI Taxonomy" id="47874"/>
    <lineage>
        <taxon>Bacteria</taxon>
        <taxon>Bacillati</taxon>
        <taxon>Actinomycetota</taxon>
        <taxon>Actinomycetes</taxon>
        <taxon>Micromonosporales</taxon>
        <taxon>Micromonosporaceae</taxon>
        <taxon>Micromonospora</taxon>
    </lineage>
</organism>
<protein>
    <submittedName>
        <fullName evidence="4">Peptidase M23</fullName>
    </submittedName>
</protein>
<gene>
    <name evidence="4" type="ORF">AWW66_03860</name>
</gene>
<comment type="caution">
    <text evidence="4">The sequence shown here is derived from an EMBL/GenBank/DDBJ whole genome shotgun (WGS) entry which is preliminary data.</text>
</comment>
<feature type="region of interest" description="Disordered" evidence="1">
    <location>
        <begin position="74"/>
        <end position="145"/>
    </location>
</feature>
<dbReference type="Gene3D" id="2.70.70.10">
    <property type="entry name" value="Glucose Permease (Domain IIA)"/>
    <property type="match status" value="1"/>
</dbReference>
<keyword evidence="2" id="KW-0472">Membrane</keyword>
<evidence type="ECO:0000313" key="5">
    <source>
        <dbReference type="Proteomes" id="UP000070620"/>
    </source>
</evidence>
<dbReference type="AlphaFoldDB" id="A0A136PYH0"/>
<dbReference type="GO" id="GO:0004222">
    <property type="term" value="F:metalloendopeptidase activity"/>
    <property type="evidence" value="ECO:0007669"/>
    <property type="project" value="TreeGrafter"/>
</dbReference>
<sequence length="272" mass="27267">MPDENLTPRERIGSTPARHRRPLRVAGRTPWLVAAAVALVGVGIGGVAVTAGGPDGPEPGAVVLDAEALAAERADAVERADRAARESASPTPTPAPSTASPSASPTSAAPSSAAPTRTATAKASTKAAPKPVKTTSAPKPAWVNPMPGAAVTSCYGPRWGTLHAGIDLALPAGTPVRAAAAGTVDKAGDVGDGYGISVVVDHGNGYLTHYAHLSQAAVDVGAKVTAGQRIGSEGSTGDSTGPHLHFEVHQGAMWNQIDPAPFMRARGVDLGC</sequence>
<dbReference type="InterPro" id="IPR011055">
    <property type="entry name" value="Dup_hybrid_motif"/>
</dbReference>
<dbReference type="CDD" id="cd12797">
    <property type="entry name" value="M23_peptidase"/>
    <property type="match status" value="1"/>
</dbReference>
<feature type="transmembrane region" description="Helical" evidence="2">
    <location>
        <begin position="30"/>
        <end position="49"/>
    </location>
</feature>
<name>A0A136PYH0_9ACTN</name>
<dbReference type="PANTHER" id="PTHR21666">
    <property type="entry name" value="PEPTIDASE-RELATED"/>
    <property type="match status" value="1"/>
</dbReference>
<keyword evidence="5" id="KW-1185">Reference proteome</keyword>
<proteinExistence type="predicted"/>
<evidence type="ECO:0000313" key="4">
    <source>
        <dbReference type="EMBL" id="KXK63246.1"/>
    </source>
</evidence>
<feature type="compositionally biased region" description="Low complexity" evidence="1">
    <location>
        <begin position="86"/>
        <end position="141"/>
    </location>
</feature>
<dbReference type="SUPFAM" id="SSF51261">
    <property type="entry name" value="Duplicated hybrid motif"/>
    <property type="match status" value="1"/>
</dbReference>
<dbReference type="PANTHER" id="PTHR21666:SF270">
    <property type="entry name" value="MUREIN HYDROLASE ACTIVATOR ENVC"/>
    <property type="match status" value="1"/>
</dbReference>
<dbReference type="InterPro" id="IPR016047">
    <property type="entry name" value="M23ase_b-sheet_dom"/>
</dbReference>
<evidence type="ECO:0000256" key="2">
    <source>
        <dbReference type="SAM" id="Phobius"/>
    </source>
</evidence>
<keyword evidence="2" id="KW-0812">Transmembrane</keyword>
<feature type="domain" description="M23ase beta-sheet core" evidence="3">
    <location>
        <begin position="162"/>
        <end position="252"/>
    </location>
</feature>
<dbReference type="Proteomes" id="UP000070620">
    <property type="component" value="Unassembled WGS sequence"/>
</dbReference>
<evidence type="ECO:0000259" key="3">
    <source>
        <dbReference type="Pfam" id="PF01551"/>
    </source>
</evidence>
<feature type="compositionally biased region" description="Basic and acidic residues" evidence="1">
    <location>
        <begin position="74"/>
        <end position="85"/>
    </location>
</feature>
<evidence type="ECO:0000256" key="1">
    <source>
        <dbReference type="SAM" id="MobiDB-lite"/>
    </source>
</evidence>
<feature type="region of interest" description="Disordered" evidence="1">
    <location>
        <begin position="1"/>
        <end position="25"/>
    </location>
</feature>
<reference evidence="4 5" key="1">
    <citation type="submission" date="2016-01" db="EMBL/GenBank/DDBJ databases">
        <title>Whole genome sequence and analysis of Micromonospora rosaria DSM 803, which can produce antibacterial substance rosamicin.</title>
        <authorList>
            <person name="Yang H."/>
            <person name="He X."/>
            <person name="Zhu D."/>
        </authorList>
    </citation>
    <scope>NUCLEOTIDE SEQUENCE [LARGE SCALE GENOMIC DNA]</scope>
    <source>
        <strain evidence="4 5">DSM 803</strain>
    </source>
</reference>
<dbReference type="EMBL" id="LRQV01000007">
    <property type="protein sequence ID" value="KXK63246.1"/>
    <property type="molecule type" value="Genomic_DNA"/>
</dbReference>
<feature type="compositionally biased region" description="Basic and acidic residues" evidence="1">
    <location>
        <begin position="1"/>
        <end position="12"/>
    </location>
</feature>
<dbReference type="RefSeq" id="WP_067359955.1">
    <property type="nucleotide sequence ID" value="NZ_JBIUBN010000001.1"/>
</dbReference>
<dbReference type="Pfam" id="PF01551">
    <property type="entry name" value="Peptidase_M23"/>
    <property type="match status" value="1"/>
</dbReference>
<dbReference type="InterPro" id="IPR050570">
    <property type="entry name" value="Cell_wall_metabolism_enzyme"/>
</dbReference>
<accession>A0A136PYH0</accession>
<keyword evidence="2" id="KW-1133">Transmembrane helix</keyword>